<dbReference type="STRING" id="665126.ABB55_02695"/>
<dbReference type="AlphaFoldDB" id="A0A0P6VM83"/>
<dbReference type="InterPro" id="IPR008792">
    <property type="entry name" value="PQQD"/>
</dbReference>
<reference evidence="1 2" key="1">
    <citation type="submission" date="2015-09" db="EMBL/GenBank/DDBJ databases">
        <authorList>
            <person name="Jackson K.R."/>
            <person name="Lunt B.L."/>
            <person name="Fisher J.N.B."/>
            <person name="Gardner A.V."/>
            <person name="Bailey M.E."/>
            <person name="Deus L.M."/>
            <person name="Earl A.S."/>
            <person name="Gibby P.D."/>
            <person name="Hartmann K.A."/>
            <person name="Liu J.E."/>
            <person name="Manci A.M."/>
            <person name="Nielsen D.A."/>
            <person name="Solomon M.B."/>
            <person name="Breakwell D.P."/>
            <person name="Burnett S.H."/>
            <person name="Grose J.H."/>
        </authorList>
    </citation>
    <scope>NUCLEOTIDE SEQUENCE [LARGE SCALE GENOMIC DNA]</scope>
    <source>
        <strain evidence="1 2">16</strain>
    </source>
</reference>
<evidence type="ECO:0008006" key="3">
    <source>
        <dbReference type="Google" id="ProtNLM"/>
    </source>
</evidence>
<keyword evidence="2" id="KW-1185">Reference proteome</keyword>
<proteinExistence type="predicted"/>
<dbReference type="EMBL" id="LJYW01000001">
    <property type="protein sequence ID" value="KPL51263.1"/>
    <property type="molecule type" value="Genomic_DNA"/>
</dbReference>
<name>A0A0P6VM83_9HYPH</name>
<sequence>MRYDIDAQRVTHERLNEEVLIINVVSGAYYSGSGSFADLWSLLAQGASTEDAAAHLSETFGESAETILPGIRDSIGHLLAKGLIREAPDREAPDGWSLPDLPRAEWQAPSFAEYTDMWDLIQLDPIHEVGEAGWPFAPPEHRT</sequence>
<dbReference type="Proteomes" id="UP000048984">
    <property type="component" value="Unassembled WGS sequence"/>
</dbReference>
<reference evidence="1 2" key="2">
    <citation type="submission" date="2015-10" db="EMBL/GenBank/DDBJ databases">
        <title>Draft Genome Sequence of Prosthecomicrobium hirschii ATCC 27832.</title>
        <authorList>
            <person name="Daniel J."/>
            <person name="Givan S.A."/>
            <person name="Brun Y.V."/>
            <person name="Brown P.J."/>
        </authorList>
    </citation>
    <scope>NUCLEOTIDE SEQUENCE [LARGE SCALE GENOMIC DNA]</scope>
    <source>
        <strain evidence="1 2">16</strain>
    </source>
</reference>
<accession>A0A0P6VM83</accession>
<gene>
    <name evidence="1" type="ORF">ABB55_02695</name>
</gene>
<organism evidence="1 2">
    <name type="scientific">Prosthecodimorpha hirschii</name>
    <dbReference type="NCBI Taxonomy" id="665126"/>
    <lineage>
        <taxon>Bacteria</taxon>
        <taxon>Pseudomonadati</taxon>
        <taxon>Pseudomonadota</taxon>
        <taxon>Alphaproteobacteria</taxon>
        <taxon>Hyphomicrobiales</taxon>
        <taxon>Ancalomicrobiaceae</taxon>
        <taxon>Prosthecodimorpha</taxon>
    </lineage>
</organism>
<evidence type="ECO:0000313" key="2">
    <source>
        <dbReference type="Proteomes" id="UP000048984"/>
    </source>
</evidence>
<dbReference type="RefSeq" id="WP_054357426.1">
    <property type="nucleotide sequence ID" value="NZ_LJYW01000001.1"/>
</dbReference>
<evidence type="ECO:0000313" key="1">
    <source>
        <dbReference type="EMBL" id="KPL51263.1"/>
    </source>
</evidence>
<protein>
    <recommendedName>
        <fullName evidence="3">PqqD family protein</fullName>
    </recommendedName>
</protein>
<dbReference type="Pfam" id="PF05402">
    <property type="entry name" value="PqqD"/>
    <property type="match status" value="1"/>
</dbReference>
<comment type="caution">
    <text evidence="1">The sequence shown here is derived from an EMBL/GenBank/DDBJ whole genome shotgun (WGS) entry which is preliminary data.</text>
</comment>